<proteinExistence type="predicted"/>
<evidence type="ECO:0000313" key="2">
    <source>
        <dbReference type="Proteomes" id="UP001461341"/>
    </source>
</evidence>
<dbReference type="Proteomes" id="UP001461341">
    <property type="component" value="Chromosome"/>
</dbReference>
<protein>
    <submittedName>
        <fullName evidence="1">Uncharacterized protein</fullName>
    </submittedName>
</protein>
<dbReference type="RefSeq" id="WP_369018014.1">
    <property type="nucleotide sequence ID" value="NZ_CP121689.1"/>
</dbReference>
<organism evidence="1 2">
    <name type="scientific">Thermatribacter velox</name>
    <dbReference type="NCBI Taxonomy" id="3039681"/>
    <lineage>
        <taxon>Bacteria</taxon>
        <taxon>Pseudomonadati</taxon>
        <taxon>Atribacterota</taxon>
        <taxon>Atribacteria</taxon>
        <taxon>Atribacterales</taxon>
        <taxon>Thermatribacteraceae</taxon>
        <taxon>Thermatribacter</taxon>
    </lineage>
</organism>
<sequence length="43" mass="5222">MFYAFGFDIYRLAYLVDRLDTVFDELREEPESFVGFLRKLLEP</sequence>
<evidence type="ECO:0000313" key="1">
    <source>
        <dbReference type="EMBL" id="WZL75865.1"/>
    </source>
</evidence>
<dbReference type="EMBL" id="CP121689">
    <property type="protein sequence ID" value="WZL75865.1"/>
    <property type="molecule type" value="Genomic_DNA"/>
</dbReference>
<keyword evidence="2" id="KW-1185">Reference proteome</keyword>
<reference evidence="1 2" key="1">
    <citation type="submission" date="2023-03" db="EMBL/GenBank/DDBJ databases">
        <title>Novel Species.</title>
        <authorList>
            <person name="Ma S."/>
        </authorList>
    </citation>
    <scope>NUCLEOTIDE SEQUENCE [LARGE SCALE GENOMIC DNA]</scope>
    <source>
        <strain evidence="1 2">B11</strain>
    </source>
</reference>
<accession>A0ABZ2YDV4</accession>
<gene>
    <name evidence="1" type="ORF">QBE54_09800</name>
</gene>
<name>A0ABZ2YDV4_9BACT</name>